<dbReference type="AlphaFoldDB" id="A0A086Y422"/>
<protein>
    <submittedName>
        <fullName evidence="8">RNA methyltransferase</fullName>
    </submittedName>
</protein>
<dbReference type="PANTHER" id="PTHR11061:SF49">
    <property type="entry name" value="23S RRNA (URACIL(1939)-C(5))-METHYLTRANSFERASE RLMD"/>
    <property type="match status" value="1"/>
</dbReference>
<dbReference type="STRING" id="1105367.CG50_12590"/>
<evidence type="ECO:0000256" key="1">
    <source>
        <dbReference type="ARBA" id="ARBA00022485"/>
    </source>
</evidence>
<keyword evidence="9" id="KW-1185">Reference proteome</keyword>
<dbReference type="InterPro" id="IPR030390">
    <property type="entry name" value="MeTrfase_TrmA_AS"/>
</dbReference>
<evidence type="ECO:0000256" key="6">
    <source>
        <dbReference type="PROSITE-ProRule" id="PRU01024"/>
    </source>
</evidence>
<dbReference type="eggNOG" id="COG2265">
    <property type="taxonomic scope" value="Bacteria"/>
</dbReference>
<dbReference type="GO" id="GO:0070041">
    <property type="term" value="F:rRNA (uridine-C5-)-methyltransferase activity"/>
    <property type="evidence" value="ECO:0007669"/>
    <property type="project" value="TreeGrafter"/>
</dbReference>
<dbReference type="PROSITE" id="PS01230">
    <property type="entry name" value="TRMA_1"/>
    <property type="match status" value="1"/>
</dbReference>
<feature type="binding site" evidence="6">
    <location>
        <position position="338"/>
    </location>
    <ligand>
        <name>S-adenosyl-L-methionine</name>
        <dbReference type="ChEBI" id="CHEBI:59789"/>
    </ligand>
</feature>
<feature type="binding site" evidence="6">
    <location>
        <position position="243"/>
    </location>
    <ligand>
        <name>S-adenosyl-L-methionine</name>
        <dbReference type="ChEBI" id="CHEBI:59789"/>
    </ligand>
</feature>
<evidence type="ECO:0000313" key="8">
    <source>
        <dbReference type="EMBL" id="KFI29022.1"/>
    </source>
</evidence>
<dbReference type="Pfam" id="PF05958">
    <property type="entry name" value="tRNA_U5-meth_tr"/>
    <property type="match status" value="1"/>
</dbReference>
<keyword evidence="1" id="KW-0004">4Fe-4S</keyword>
<sequence>MIVSIDRLSLIADGVARGPEGTVHVAMALPGETVEGEAVDGRIAAPRIVTPSVDRVKPPCPHYRACGGCVLQHASDGFVAGWKADVVRQALAARGIEAGVERVETSPLATRRRATFSGRRTKKGTLVGFHARASDTVVEVPGCLILRPELMAKLPALNEAVGLGGSRKGEIAFALTLTDAGVEVAAKGGKAMDPALFEALADLARRHDLARLSWDGETVAAPRPASQTFGKARVTPPPGSFLQATAEGEAALVGAVREMVTGAGRIADLFAGCGTFALPLAEAAEVHAVEGEAAMLAALDKGWREAQGLKRVTHEARDLFRRPLLPDEIDRYDAVVIDPPRAGAEAQVREIAASKLRRLVHVSCNPVTFARDARALLDAGFALERLVVVDQFRWSAHIELVASFIRH</sequence>
<dbReference type="InterPro" id="IPR010280">
    <property type="entry name" value="U5_MeTrfase_fam"/>
</dbReference>
<organism evidence="8 9">
    <name type="scientific">Paenirhodobacter enshiensis</name>
    <dbReference type="NCBI Taxonomy" id="1105367"/>
    <lineage>
        <taxon>Bacteria</taxon>
        <taxon>Pseudomonadati</taxon>
        <taxon>Pseudomonadota</taxon>
        <taxon>Alphaproteobacteria</taxon>
        <taxon>Rhodobacterales</taxon>
        <taxon>Rhodobacter group</taxon>
        <taxon>Paenirhodobacter</taxon>
    </lineage>
</organism>
<name>A0A086Y422_9RHOB</name>
<dbReference type="OrthoDB" id="9804590at2"/>
<keyword evidence="5" id="KW-0411">Iron-sulfur</keyword>
<dbReference type="CDD" id="cd02440">
    <property type="entry name" value="AdoMet_MTases"/>
    <property type="match status" value="1"/>
</dbReference>
<feature type="active site" evidence="7">
    <location>
        <position position="364"/>
    </location>
</feature>
<dbReference type="PROSITE" id="PS51687">
    <property type="entry name" value="SAM_MT_RNA_M5U"/>
    <property type="match status" value="1"/>
</dbReference>
<comment type="similarity">
    <text evidence="6">Belongs to the class I-like SAM-binding methyltransferase superfamily. RNA M5U methyltransferase family.</text>
</comment>
<evidence type="ECO:0000256" key="7">
    <source>
        <dbReference type="PROSITE-ProRule" id="PRU10015"/>
    </source>
</evidence>
<dbReference type="GO" id="GO:0051539">
    <property type="term" value="F:4 iron, 4 sulfur cluster binding"/>
    <property type="evidence" value="ECO:0007669"/>
    <property type="project" value="UniProtKB-KW"/>
</dbReference>
<dbReference type="Gene3D" id="2.40.50.140">
    <property type="entry name" value="Nucleic acid-binding proteins"/>
    <property type="match status" value="1"/>
</dbReference>
<proteinExistence type="inferred from homology"/>
<gene>
    <name evidence="8" type="ORF">CG50_12590</name>
</gene>
<dbReference type="GO" id="GO:0070475">
    <property type="term" value="P:rRNA base methylation"/>
    <property type="evidence" value="ECO:0007669"/>
    <property type="project" value="TreeGrafter"/>
</dbReference>
<dbReference type="PANTHER" id="PTHR11061">
    <property type="entry name" value="RNA M5U METHYLTRANSFERASE"/>
    <property type="match status" value="1"/>
</dbReference>
<dbReference type="Gene3D" id="3.40.50.150">
    <property type="entry name" value="Vaccinia Virus protein VP39"/>
    <property type="match status" value="1"/>
</dbReference>
<keyword evidence="1" id="KW-0408">Iron</keyword>
<dbReference type="InterPro" id="IPR012340">
    <property type="entry name" value="NA-bd_OB-fold"/>
</dbReference>
<keyword evidence="3 6" id="KW-0808">Transferase</keyword>
<reference evidence="8 9" key="1">
    <citation type="submission" date="2014-03" db="EMBL/GenBank/DDBJ databases">
        <title>Genome of Paenirhodobacter enshiensis DW2-9.</title>
        <authorList>
            <person name="Wang D."/>
            <person name="Wang G."/>
        </authorList>
    </citation>
    <scope>NUCLEOTIDE SEQUENCE [LARGE SCALE GENOMIC DNA]</scope>
    <source>
        <strain evidence="8 9">DW2-9</strain>
    </source>
</reference>
<dbReference type="EMBL" id="JFZB01000005">
    <property type="protein sequence ID" value="KFI29022.1"/>
    <property type="molecule type" value="Genomic_DNA"/>
</dbReference>
<dbReference type="SUPFAM" id="SSF53335">
    <property type="entry name" value="S-adenosyl-L-methionine-dependent methyltransferases"/>
    <property type="match status" value="1"/>
</dbReference>
<feature type="active site" description="Nucleophile" evidence="6">
    <location>
        <position position="364"/>
    </location>
</feature>
<feature type="binding site" evidence="6">
    <location>
        <position position="290"/>
    </location>
    <ligand>
        <name>S-adenosyl-L-methionine</name>
        <dbReference type="ChEBI" id="CHEBI:59789"/>
    </ligand>
</feature>
<keyword evidence="4 6" id="KW-0949">S-adenosyl-L-methionine</keyword>
<dbReference type="Proteomes" id="UP000028824">
    <property type="component" value="Unassembled WGS sequence"/>
</dbReference>
<keyword evidence="2 6" id="KW-0489">Methyltransferase</keyword>
<evidence type="ECO:0000256" key="5">
    <source>
        <dbReference type="ARBA" id="ARBA00023014"/>
    </source>
</evidence>
<evidence type="ECO:0000256" key="2">
    <source>
        <dbReference type="ARBA" id="ARBA00022603"/>
    </source>
</evidence>
<comment type="caution">
    <text evidence="8">The sequence shown here is derived from an EMBL/GenBank/DDBJ whole genome shotgun (WGS) entry which is preliminary data.</text>
</comment>
<evidence type="ECO:0000313" key="9">
    <source>
        <dbReference type="Proteomes" id="UP000028824"/>
    </source>
</evidence>
<evidence type="ECO:0000256" key="4">
    <source>
        <dbReference type="ARBA" id="ARBA00022691"/>
    </source>
</evidence>
<dbReference type="RefSeq" id="WP_036635945.1">
    <property type="nucleotide sequence ID" value="NZ_JFZB01000005.1"/>
</dbReference>
<accession>A0A086Y422</accession>
<dbReference type="Gene3D" id="2.40.50.1070">
    <property type="match status" value="1"/>
</dbReference>
<dbReference type="InterPro" id="IPR029063">
    <property type="entry name" value="SAM-dependent_MTases_sf"/>
</dbReference>
<keyword evidence="1" id="KW-0479">Metal-binding</keyword>
<evidence type="ECO:0000256" key="3">
    <source>
        <dbReference type="ARBA" id="ARBA00022679"/>
    </source>
</evidence>
<feature type="binding site" evidence="6">
    <location>
        <position position="270"/>
    </location>
    <ligand>
        <name>S-adenosyl-L-methionine</name>
        <dbReference type="ChEBI" id="CHEBI:59789"/>
    </ligand>
</feature>